<dbReference type="EMBL" id="DP000010">
    <property type="protein sequence ID" value="ABA93609.1"/>
    <property type="molecule type" value="Genomic_DNA"/>
</dbReference>
<reference evidence="1" key="2">
    <citation type="submission" date="2005-04" db="EMBL/GenBank/DDBJ databases">
        <authorList>
            <person name="Buell C.R."/>
            <person name="Wing R.A."/>
            <person name="McCombie W.A."/>
            <person name="Ouyang S."/>
        </authorList>
    </citation>
    <scope>NUCLEOTIDE SEQUENCE</scope>
</reference>
<gene>
    <name evidence="1" type="ordered locus">LOC_Os11g28800</name>
</gene>
<reference evidence="1" key="1">
    <citation type="journal article" date="2005" name="BMC Biol.">
        <title>The sequence of rice chromosomes 11 and 12, rich in disease resistance genes and recent gene duplications.</title>
        <authorList>
            <consortium name="The rice chromosomes 11 and 12 sequencing consortia"/>
        </authorList>
    </citation>
    <scope>NUCLEOTIDE SEQUENCE [LARGE SCALE GENOMIC DNA]</scope>
</reference>
<dbReference type="AlphaFoldDB" id="Q2R4E1"/>
<organism evidence="1">
    <name type="scientific">Oryza sativa subsp. japonica</name>
    <name type="common">Rice</name>
    <dbReference type="NCBI Taxonomy" id="39947"/>
    <lineage>
        <taxon>Eukaryota</taxon>
        <taxon>Viridiplantae</taxon>
        <taxon>Streptophyta</taxon>
        <taxon>Embryophyta</taxon>
        <taxon>Tracheophyta</taxon>
        <taxon>Spermatophyta</taxon>
        <taxon>Magnoliopsida</taxon>
        <taxon>Liliopsida</taxon>
        <taxon>Poales</taxon>
        <taxon>Poaceae</taxon>
        <taxon>BOP clade</taxon>
        <taxon>Oryzoideae</taxon>
        <taxon>Oryzeae</taxon>
        <taxon>Oryzinae</taxon>
        <taxon>Oryza</taxon>
        <taxon>Oryza sativa</taxon>
    </lineage>
</organism>
<evidence type="ECO:0000313" key="1">
    <source>
        <dbReference type="EMBL" id="ABA93609.1"/>
    </source>
</evidence>
<reference evidence="1" key="3">
    <citation type="submission" date="2006-01" db="EMBL/GenBank/DDBJ databases">
        <authorList>
            <person name="Buell R."/>
        </authorList>
    </citation>
    <scope>NUCLEOTIDE SEQUENCE</scope>
</reference>
<proteinExistence type="predicted"/>
<name>Q2R4E1_ORYSJ</name>
<accession>Q2R4E1</accession>
<protein>
    <submittedName>
        <fullName evidence="1">Retrotransposon protein, putative, Ty3-gypsy subclass</fullName>
    </submittedName>
</protein>
<sequence>MFDIPRVVDGSTVFTFESKKRRLARGPTGSGAQGPKYRWQLFYPLAGIGMQSVENSRFYPLKYHAIGTFNLSITHGMRYGGVTNLDAEVFTKVFKYSASKLSAVISDDPIGYPKPVHNVDKEISRLVYRDCNDRFSFNPLGKFVNSHKEVSITTNCLFKRADHVKPPGQDNGMVCTS</sequence>